<proteinExistence type="predicted"/>
<comment type="caution">
    <text evidence="1">The sequence shown here is derived from an EMBL/GenBank/DDBJ whole genome shotgun (WGS) entry which is preliminary data.</text>
</comment>
<accession>A0ABW6AHB0</accession>
<keyword evidence="2" id="KW-1185">Reference proteome</keyword>
<sequence length="43" mass="4682">MQAQQVQTNRPSIKVQRVVNLNAVGVRTGSTKSGLPCWLTVTD</sequence>
<evidence type="ECO:0000313" key="2">
    <source>
        <dbReference type="Proteomes" id="UP001597512"/>
    </source>
</evidence>
<name>A0ABW6AHB0_9BACT</name>
<evidence type="ECO:0000313" key="1">
    <source>
        <dbReference type="EMBL" id="MFD2934815.1"/>
    </source>
</evidence>
<dbReference type="EMBL" id="JBHUOM010000007">
    <property type="protein sequence ID" value="MFD2934815.1"/>
    <property type="molecule type" value="Genomic_DNA"/>
</dbReference>
<gene>
    <name evidence="1" type="ORF">ACFS25_13555</name>
</gene>
<organism evidence="1 2">
    <name type="scientific">Spirosoma flavum</name>
    <dbReference type="NCBI Taxonomy" id="2048557"/>
    <lineage>
        <taxon>Bacteria</taxon>
        <taxon>Pseudomonadati</taxon>
        <taxon>Bacteroidota</taxon>
        <taxon>Cytophagia</taxon>
        <taxon>Cytophagales</taxon>
        <taxon>Cytophagaceae</taxon>
        <taxon>Spirosoma</taxon>
    </lineage>
</organism>
<protein>
    <submittedName>
        <fullName evidence="1">Uncharacterized protein</fullName>
    </submittedName>
</protein>
<dbReference type="Proteomes" id="UP001597512">
    <property type="component" value="Unassembled WGS sequence"/>
</dbReference>
<dbReference type="RefSeq" id="WP_381501537.1">
    <property type="nucleotide sequence ID" value="NZ_JBHUOM010000007.1"/>
</dbReference>
<reference evidence="2" key="1">
    <citation type="journal article" date="2019" name="Int. J. Syst. Evol. Microbiol.">
        <title>The Global Catalogue of Microorganisms (GCM) 10K type strain sequencing project: providing services to taxonomists for standard genome sequencing and annotation.</title>
        <authorList>
            <consortium name="The Broad Institute Genomics Platform"/>
            <consortium name="The Broad Institute Genome Sequencing Center for Infectious Disease"/>
            <person name="Wu L."/>
            <person name="Ma J."/>
        </authorList>
    </citation>
    <scope>NUCLEOTIDE SEQUENCE [LARGE SCALE GENOMIC DNA]</scope>
    <source>
        <strain evidence="2">KCTC 52490</strain>
    </source>
</reference>